<gene>
    <name evidence="3" type="ORF">SAMN04488053_101141</name>
</gene>
<dbReference type="Pfam" id="PF13477">
    <property type="entry name" value="Glyco_trans_4_2"/>
    <property type="match status" value="1"/>
</dbReference>
<dbReference type="InterPro" id="IPR001296">
    <property type="entry name" value="Glyco_trans_1"/>
</dbReference>
<feature type="domain" description="Glycosyl transferase family 1" evidence="1">
    <location>
        <begin position="180"/>
        <end position="342"/>
    </location>
</feature>
<dbReference type="GO" id="GO:0016757">
    <property type="term" value="F:glycosyltransferase activity"/>
    <property type="evidence" value="ECO:0007669"/>
    <property type="project" value="InterPro"/>
</dbReference>
<accession>A0A1G9ZKT0</accession>
<dbReference type="Proteomes" id="UP000198778">
    <property type="component" value="Unassembled WGS sequence"/>
</dbReference>
<dbReference type="STRING" id="745820.SAMN04488053_101141"/>
<evidence type="ECO:0000313" key="4">
    <source>
        <dbReference type="Proteomes" id="UP000198778"/>
    </source>
</evidence>
<reference evidence="4" key="1">
    <citation type="submission" date="2016-10" db="EMBL/GenBank/DDBJ databases">
        <authorList>
            <person name="Varghese N."/>
            <person name="Submissions S."/>
        </authorList>
    </citation>
    <scope>NUCLEOTIDE SEQUENCE [LARGE SCALE GENOMIC DNA]</scope>
    <source>
        <strain evidence="4">CGMCC 1.10369</strain>
    </source>
</reference>
<protein>
    <submittedName>
        <fullName evidence="3">Glycosyltransferase involved in cell wall bisynthesis</fullName>
    </submittedName>
</protein>
<dbReference type="Gene3D" id="3.40.50.2000">
    <property type="entry name" value="Glycogen Phosphorylase B"/>
    <property type="match status" value="2"/>
</dbReference>
<sequence length="367" mass="42092">MKKVLLCATVAYHFSTFHLPFMAWLQRNGYEVHVASGGKEKLPYTDKQFELPIRRNPFDKENFKAYKELKKLIQTYDYNIIHCHTPVGGVLARLAARSVENQSILYYTAHGFHFCKGAPLKQWMMFYPIERLCARWTDVLVTINEEDYNRAVKHRFPAKEIVHVHGVGVPPAIKKYTGKEVREELELRRDDIVLCYAAEFNKNKNQQLLIKAMKIVLEKHPHVHLLLAGLGDPNQIIQLAEEYGMSKNIHILGYRKDISAVYAASDIAVASSLREGLPVNVMEAMSHKLPVVATKNRGHRELIQGAGILVPLEEGSVFAEAINELIEHPEERKELGRRAYERISEKYCEKVVMEELITLYESKEVLA</sequence>
<proteinExistence type="predicted"/>
<evidence type="ECO:0000313" key="3">
    <source>
        <dbReference type="EMBL" id="SDN21717.1"/>
    </source>
</evidence>
<feature type="domain" description="Glycosyltransferase subfamily 4-like N-terminal" evidence="2">
    <location>
        <begin position="3"/>
        <end position="140"/>
    </location>
</feature>
<dbReference type="Pfam" id="PF00534">
    <property type="entry name" value="Glycos_transf_1"/>
    <property type="match status" value="1"/>
</dbReference>
<evidence type="ECO:0000259" key="1">
    <source>
        <dbReference type="Pfam" id="PF00534"/>
    </source>
</evidence>
<dbReference type="CDD" id="cd03808">
    <property type="entry name" value="GT4_CapM-like"/>
    <property type="match status" value="1"/>
</dbReference>
<dbReference type="RefSeq" id="WP_244516613.1">
    <property type="nucleotide sequence ID" value="NZ_FNIL01000001.1"/>
</dbReference>
<organism evidence="3 4">
    <name type="scientific">Alkalicoccus daliensis</name>
    <dbReference type="NCBI Taxonomy" id="745820"/>
    <lineage>
        <taxon>Bacteria</taxon>
        <taxon>Bacillati</taxon>
        <taxon>Bacillota</taxon>
        <taxon>Bacilli</taxon>
        <taxon>Bacillales</taxon>
        <taxon>Bacillaceae</taxon>
        <taxon>Alkalicoccus</taxon>
    </lineage>
</organism>
<dbReference type="PANTHER" id="PTHR12526">
    <property type="entry name" value="GLYCOSYLTRANSFERASE"/>
    <property type="match status" value="1"/>
</dbReference>
<evidence type="ECO:0000259" key="2">
    <source>
        <dbReference type="Pfam" id="PF13477"/>
    </source>
</evidence>
<dbReference type="AlphaFoldDB" id="A0A1G9ZKT0"/>
<dbReference type="EMBL" id="FNIL01000001">
    <property type="protein sequence ID" value="SDN21717.1"/>
    <property type="molecule type" value="Genomic_DNA"/>
</dbReference>
<dbReference type="PANTHER" id="PTHR12526:SF630">
    <property type="entry name" value="GLYCOSYLTRANSFERASE"/>
    <property type="match status" value="1"/>
</dbReference>
<name>A0A1G9ZKT0_9BACI</name>
<dbReference type="SUPFAM" id="SSF53756">
    <property type="entry name" value="UDP-Glycosyltransferase/glycogen phosphorylase"/>
    <property type="match status" value="1"/>
</dbReference>
<dbReference type="InterPro" id="IPR028098">
    <property type="entry name" value="Glyco_trans_4-like_N"/>
</dbReference>
<keyword evidence="3" id="KW-0808">Transferase</keyword>
<keyword evidence="4" id="KW-1185">Reference proteome</keyword>